<dbReference type="GO" id="GO:0046872">
    <property type="term" value="F:metal ion binding"/>
    <property type="evidence" value="ECO:0007669"/>
    <property type="project" value="UniProtKB-KW"/>
</dbReference>
<dbReference type="PANTHER" id="PTHR20854:SF4">
    <property type="entry name" value="INOSITOL-1-MONOPHOSPHATASE-RELATED"/>
    <property type="match status" value="1"/>
</dbReference>
<sequence length="277" mass="28143">MVGGGSRDWLAIARSVAECARAALAGLGSTRERGEPRGRGAGGDVSLTVDAVAEQAALDELERLGVAASVLSEERGLVSVGGGGRTRIVLDPVDGSLNAKRGLPFAAISFAVAEGETVNAVHFGYIAELAGDGEWWAQAGGGAFARGVRLTLGDAPRGELEVLALECAHPGAVAEQAFAIASSGAERVRILGGVAAALCLLAEGRVDGVVALRPVRAVDLAAAQLVVREAGGSLDLGPLGLDLPLDARPRARLIAARAPALVARLRPLFWGSAGDRQ</sequence>
<dbReference type="Proteomes" id="UP000222056">
    <property type="component" value="Unassembled WGS sequence"/>
</dbReference>
<comment type="catalytic activity">
    <reaction evidence="1">
        <text>a myo-inositol phosphate + H2O = myo-inositol + phosphate</text>
        <dbReference type="Rhea" id="RHEA:24056"/>
        <dbReference type="ChEBI" id="CHEBI:15377"/>
        <dbReference type="ChEBI" id="CHEBI:17268"/>
        <dbReference type="ChEBI" id="CHEBI:43474"/>
        <dbReference type="ChEBI" id="CHEBI:84139"/>
        <dbReference type="EC" id="3.1.3.25"/>
    </reaction>
</comment>
<dbReference type="PANTHER" id="PTHR20854">
    <property type="entry name" value="INOSITOL MONOPHOSPHATASE"/>
    <property type="match status" value="1"/>
</dbReference>
<evidence type="ECO:0000313" key="7">
    <source>
        <dbReference type="EMBL" id="SEH11418.1"/>
    </source>
</evidence>
<protein>
    <recommendedName>
        <fullName evidence="2">inositol-phosphate phosphatase</fullName>
        <ecNumber evidence="2">3.1.3.25</ecNumber>
    </recommendedName>
</protein>
<evidence type="ECO:0000256" key="5">
    <source>
        <dbReference type="ARBA" id="ARBA00022842"/>
    </source>
</evidence>
<feature type="binding site" evidence="6">
    <location>
        <position position="91"/>
    </location>
    <ligand>
        <name>Mg(2+)</name>
        <dbReference type="ChEBI" id="CHEBI:18420"/>
        <label>1</label>
        <note>catalytic</note>
    </ligand>
</feature>
<dbReference type="AlphaFoldDB" id="A0A1H6FMT2"/>
<dbReference type="GO" id="GO:0008934">
    <property type="term" value="F:inositol monophosphate 1-phosphatase activity"/>
    <property type="evidence" value="ECO:0007669"/>
    <property type="project" value="TreeGrafter"/>
</dbReference>
<feature type="binding site" evidence="6">
    <location>
        <position position="94"/>
    </location>
    <ligand>
        <name>Mg(2+)</name>
        <dbReference type="ChEBI" id="CHEBI:18420"/>
        <label>1</label>
        <note>catalytic</note>
    </ligand>
</feature>
<reference evidence="8" key="1">
    <citation type="submission" date="2016-10" db="EMBL/GenBank/DDBJ databases">
        <authorList>
            <person name="Varghese N."/>
            <person name="Submissions S."/>
        </authorList>
    </citation>
    <scope>NUCLEOTIDE SEQUENCE [LARGE SCALE GENOMIC DNA]</scope>
    <source>
        <strain evidence="8">ATCC 35263</strain>
    </source>
</reference>
<name>A0A1H6FMT2_THEAL</name>
<keyword evidence="5 6" id="KW-0460">Magnesium</keyword>
<evidence type="ECO:0000313" key="8">
    <source>
        <dbReference type="Proteomes" id="UP000222056"/>
    </source>
</evidence>
<evidence type="ECO:0000256" key="4">
    <source>
        <dbReference type="ARBA" id="ARBA00022801"/>
    </source>
</evidence>
<dbReference type="OrthoDB" id="9772456at2"/>
<dbReference type="Pfam" id="PF00459">
    <property type="entry name" value="Inositol_P"/>
    <property type="match status" value="1"/>
</dbReference>
<dbReference type="InterPro" id="IPR020550">
    <property type="entry name" value="Inositol_monophosphatase_CS"/>
</dbReference>
<evidence type="ECO:0000256" key="3">
    <source>
        <dbReference type="ARBA" id="ARBA00022723"/>
    </source>
</evidence>
<dbReference type="SUPFAM" id="SSF56655">
    <property type="entry name" value="Carbohydrate phosphatase"/>
    <property type="match status" value="1"/>
</dbReference>
<dbReference type="EC" id="3.1.3.25" evidence="2"/>
<dbReference type="EMBL" id="FNWJ01000001">
    <property type="protein sequence ID" value="SEH11418.1"/>
    <property type="molecule type" value="Genomic_DNA"/>
</dbReference>
<dbReference type="STRING" id="29539.SAMN02745716_0760"/>
<dbReference type="PROSITE" id="PS00630">
    <property type="entry name" value="IMP_2"/>
    <property type="match status" value="1"/>
</dbReference>
<keyword evidence="4" id="KW-0378">Hydrolase</keyword>
<evidence type="ECO:0000256" key="2">
    <source>
        <dbReference type="ARBA" id="ARBA00013106"/>
    </source>
</evidence>
<feature type="binding site" evidence="6">
    <location>
        <position position="73"/>
    </location>
    <ligand>
        <name>Mg(2+)</name>
        <dbReference type="ChEBI" id="CHEBI:18420"/>
        <label>1</label>
        <note>catalytic</note>
    </ligand>
</feature>
<keyword evidence="3 6" id="KW-0479">Metal-binding</keyword>
<comment type="cofactor">
    <cofactor evidence="6">
        <name>Mg(2+)</name>
        <dbReference type="ChEBI" id="CHEBI:18420"/>
    </cofactor>
</comment>
<dbReference type="RefSeq" id="WP_093116343.1">
    <property type="nucleotide sequence ID" value="NZ_FNWJ01000001.1"/>
</dbReference>
<dbReference type="PRINTS" id="PR00377">
    <property type="entry name" value="IMPHPHTASES"/>
</dbReference>
<dbReference type="GO" id="GO:0007165">
    <property type="term" value="P:signal transduction"/>
    <property type="evidence" value="ECO:0007669"/>
    <property type="project" value="TreeGrafter"/>
</dbReference>
<feature type="binding site" evidence="6">
    <location>
        <position position="219"/>
    </location>
    <ligand>
        <name>Mg(2+)</name>
        <dbReference type="ChEBI" id="CHEBI:18420"/>
        <label>1</label>
        <note>catalytic</note>
    </ligand>
</feature>
<accession>A0A1H6FMT2</accession>
<gene>
    <name evidence="7" type="ORF">SAMN02745716_0760</name>
</gene>
<dbReference type="GO" id="GO:0046854">
    <property type="term" value="P:phosphatidylinositol phosphate biosynthetic process"/>
    <property type="evidence" value="ECO:0007669"/>
    <property type="project" value="InterPro"/>
</dbReference>
<dbReference type="InterPro" id="IPR020583">
    <property type="entry name" value="Inositol_monoP_metal-BS"/>
</dbReference>
<dbReference type="InterPro" id="IPR000760">
    <property type="entry name" value="Inositol_monophosphatase-like"/>
</dbReference>
<dbReference type="Gene3D" id="3.30.540.10">
    <property type="entry name" value="Fructose-1,6-Bisphosphatase, subunit A, domain 1"/>
    <property type="match status" value="1"/>
</dbReference>
<proteinExistence type="predicted"/>
<evidence type="ECO:0000256" key="1">
    <source>
        <dbReference type="ARBA" id="ARBA00001033"/>
    </source>
</evidence>
<dbReference type="Gene3D" id="3.40.190.80">
    <property type="match status" value="1"/>
</dbReference>
<dbReference type="GO" id="GO:0006020">
    <property type="term" value="P:inositol metabolic process"/>
    <property type="evidence" value="ECO:0007669"/>
    <property type="project" value="TreeGrafter"/>
</dbReference>
<dbReference type="PROSITE" id="PS00629">
    <property type="entry name" value="IMP_1"/>
    <property type="match status" value="1"/>
</dbReference>
<evidence type="ECO:0000256" key="6">
    <source>
        <dbReference type="PIRSR" id="PIRSR600760-2"/>
    </source>
</evidence>
<organism evidence="7 8">
    <name type="scientific">Thermoleophilum album</name>
    <dbReference type="NCBI Taxonomy" id="29539"/>
    <lineage>
        <taxon>Bacteria</taxon>
        <taxon>Bacillati</taxon>
        <taxon>Actinomycetota</taxon>
        <taxon>Thermoleophilia</taxon>
        <taxon>Thermoleophilales</taxon>
        <taxon>Thermoleophilaceae</taxon>
        <taxon>Thermoleophilum</taxon>
    </lineage>
</organism>
<keyword evidence="8" id="KW-1185">Reference proteome</keyword>